<evidence type="ECO:0000313" key="1">
    <source>
        <dbReference type="EMBL" id="EAQ07737.1"/>
    </source>
</evidence>
<evidence type="ECO:0000313" key="2">
    <source>
        <dbReference type="Proteomes" id="UP000004507"/>
    </source>
</evidence>
<gene>
    <name evidence="1" type="ORF">SKA53_12908</name>
</gene>
<dbReference type="STRING" id="314232.SKA53_12908"/>
<dbReference type="HOGENOM" id="CLU_075295_0_0_5"/>
<dbReference type="EMBL" id="AAMS01000002">
    <property type="protein sequence ID" value="EAQ07737.1"/>
    <property type="molecule type" value="Genomic_DNA"/>
</dbReference>
<dbReference type="InterPro" id="IPR018679">
    <property type="entry name" value="DUF2161"/>
</dbReference>
<dbReference type="RefSeq" id="WP_007206523.1">
    <property type="nucleotide sequence ID" value="NZ_CH672414.1"/>
</dbReference>
<comment type="caution">
    <text evidence="1">The sequence shown here is derived from an EMBL/GenBank/DDBJ whole genome shotgun (WGS) entry which is preliminary data.</text>
</comment>
<proteinExistence type="predicted"/>
<dbReference type="OrthoDB" id="9795163at2"/>
<keyword evidence="2" id="KW-1185">Reference proteome</keyword>
<dbReference type="Pfam" id="PF09929">
    <property type="entry name" value="DUF2161"/>
    <property type="match status" value="1"/>
</dbReference>
<dbReference type="Proteomes" id="UP000004507">
    <property type="component" value="Unassembled WGS sequence"/>
</dbReference>
<sequence>MTVVQVPAMSPTAPREADLYPPVKAYLQARGYDVKGEVGAADIVARRGDDLLIVELKRGFTLGLFHQAVDRLALTDLVYVAVPAGGQAKALAANVKLARRIGFGVMTVRLRDGFVEVLVDPGPYAARLSKPKRARLLRAFDRLQGDPNAGGATRHGLVTGYRQDALRCARFLAVHGPSPGVKVKTWAEVPQATRIMADNHYGWFDRVARGVFDLTPAGRKGLADYGDELDDPVSSA</sequence>
<name>A3V306_9RHOB</name>
<dbReference type="eggNOG" id="COG5482">
    <property type="taxonomic scope" value="Bacteria"/>
</dbReference>
<dbReference type="AlphaFoldDB" id="A3V306"/>
<accession>A3V306</accession>
<protein>
    <submittedName>
        <fullName evidence="1">Uncharacterized protein</fullName>
    </submittedName>
</protein>
<reference evidence="1 2" key="1">
    <citation type="submission" date="2006-01" db="EMBL/GenBank/DDBJ databases">
        <authorList>
            <person name="Hagstrom A."/>
            <person name="Ferriera S."/>
            <person name="Johnson J."/>
            <person name="Kravitz S."/>
            <person name="Halpern A."/>
            <person name="Remington K."/>
            <person name="Beeson K."/>
            <person name="Tran B."/>
            <person name="Rogers Y.-H."/>
            <person name="Friedman R."/>
            <person name="Venter J.C."/>
        </authorList>
    </citation>
    <scope>NUCLEOTIDE SEQUENCE [LARGE SCALE GENOMIC DNA]</scope>
    <source>
        <strain evidence="1 2">SKA53</strain>
    </source>
</reference>
<organism evidence="1 2">
    <name type="scientific">Yoonia vestfoldensis SKA53</name>
    <dbReference type="NCBI Taxonomy" id="314232"/>
    <lineage>
        <taxon>Bacteria</taxon>
        <taxon>Pseudomonadati</taxon>
        <taxon>Pseudomonadota</taxon>
        <taxon>Alphaproteobacteria</taxon>
        <taxon>Rhodobacterales</taxon>
        <taxon>Paracoccaceae</taxon>
        <taxon>Yoonia</taxon>
    </lineage>
</organism>